<reference evidence="1 2" key="1">
    <citation type="submission" date="2016-03" db="EMBL/GenBank/DDBJ databases">
        <authorList>
            <person name="Ploux O."/>
        </authorList>
    </citation>
    <scope>NUCLEOTIDE SEQUENCE [LARGE SCALE GENOMIC DNA]</scope>
    <source>
        <strain evidence="1 2">URUG2</strain>
    </source>
</reference>
<dbReference type="Proteomes" id="UP000225277">
    <property type="component" value="Unassembled WGS sequence"/>
</dbReference>
<keyword evidence="2" id="KW-1185">Reference proteome</keyword>
<gene>
    <name evidence="1" type="ORF">RCC_04961</name>
</gene>
<protein>
    <submittedName>
        <fullName evidence="1">Uncharacterized protein</fullName>
    </submittedName>
</protein>
<evidence type="ECO:0000313" key="1">
    <source>
        <dbReference type="EMBL" id="CZT19115.1"/>
    </source>
</evidence>
<organism evidence="1 2">
    <name type="scientific">Ramularia collo-cygni</name>
    <dbReference type="NCBI Taxonomy" id="112498"/>
    <lineage>
        <taxon>Eukaryota</taxon>
        <taxon>Fungi</taxon>
        <taxon>Dikarya</taxon>
        <taxon>Ascomycota</taxon>
        <taxon>Pezizomycotina</taxon>
        <taxon>Dothideomycetes</taxon>
        <taxon>Dothideomycetidae</taxon>
        <taxon>Mycosphaerellales</taxon>
        <taxon>Mycosphaerellaceae</taxon>
        <taxon>Ramularia</taxon>
    </lineage>
</organism>
<sequence>MGDLRAVAVAHSLDRQQMSIIDISTVDLTIHTANDRTTNTTIPKSLKCERQHRPTRRYSTQVHEKVCDVCTEGYVPSGMQWINWKAAGLFCPKCVGKAFTDIIAEEEQYDEDGIPKSGAYEISED</sequence>
<proteinExistence type="predicted"/>
<dbReference type="GeneID" id="35600129"/>
<name>A0A2D3UXQ0_9PEZI</name>
<dbReference type="EMBL" id="FJUY01000006">
    <property type="protein sequence ID" value="CZT19115.1"/>
    <property type="molecule type" value="Genomic_DNA"/>
</dbReference>
<dbReference type="AlphaFoldDB" id="A0A2D3UXQ0"/>
<dbReference type="RefSeq" id="XP_023626005.1">
    <property type="nucleotide sequence ID" value="XM_023770237.1"/>
</dbReference>
<evidence type="ECO:0000313" key="2">
    <source>
        <dbReference type="Proteomes" id="UP000225277"/>
    </source>
</evidence>
<accession>A0A2D3UXQ0</accession>